<evidence type="ECO:0000256" key="1">
    <source>
        <dbReference type="SAM" id="MobiDB-lite"/>
    </source>
</evidence>
<feature type="domain" description="ORC1/DEAH AAA+ ATPase" evidence="2">
    <location>
        <begin position="129"/>
        <end position="277"/>
    </location>
</feature>
<protein>
    <submittedName>
        <fullName evidence="3">Transposon Tn7 transposition protein tnsC</fullName>
    </submittedName>
</protein>
<dbReference type="Pfam" id="PF13401">
    <property type="entry name" value="AAA_22"/>
    <property type="match status" value="1"/>
</dbReference>
<organism evidence="3 4">
    <name type="scientific">Kluyvera cryocrescens</name>
    <name type="common">Kluyvera citrophila</name>
    <dbReference type="NCBI Taxonomy" id="580"/>
    <lineage>
        <taxon>Bacteria</taxon>
        <taxon>Pseudomonadati</taxon>
        <taxon>Pseudomonadota</taxon>
        <taxon>Gammaproteobacteria</taxon>
        <taxon>Enterobacterales</taxon>
        <taxon>Enterobacteriaceae</taxon>
        <taxon>Kluyvera</taxon>
    </lineage>
</organism>
<evidence type="ECO:0000313" key="3">
    <source>
        <dbReference type="EMBL" id="VFS67566.1"/>
    </source>
</evidence>
<gene>
    <name evidence="3" type="primary">tnsC_2</name>
    <name evidence="3" type="ORF">NCTC12993_03743</name>
</gene>
<feature type="region of interest" description="Disordered" evidence="1">
    <location>
        <begin position="301"/>
        <end position="322"/>
    </location>
</feature>
<sequence>MVLPANMAKAVYNDPGIEQYRGNPLIEALPPIMTTQQIKQGLSGSIKFDPKDIYVDGPWRVHVISQLLDDFFQPISRHLQLESKLSIMIRQGYVGRNLSDGSLNAHLQNGYERVMSGELDVFRFEQVKSTARSLSLIGCSGSGKSSTINRMLATYPQVIYHEQYNFTQIVYLKLDCPHDGSLKSLCHHFFRAIDAVLHTDYERKYALKRHSVETLMALMSQIANVHAIGVLVIDEIQHLSMSRSGGVEKMLNFFVTLVNVIGLPVVMVGTPKARPIFEMDLRSARRGAGFGSLLWEPMQATKPSVDPETNQLKTYRVDGLHR</sequence>
<dbReference type="InterPro" id="IPR027417">
    <property type="entry name" value="P-loop_NTPase"/>
</dbReference>
<proteinExistence type="predicted"/>
<dbReference type="Proteomes" id="UP000401081">
    <property type="component" value="Unassembled WGS sequence"/>
</dbReference>
<dbReference type="AlphaFoldDB" id="A0A485B4G7"/>
<dbReference type="EMBL" id="CAADJD010000020">
    <property type="protein sequence ID" value="VFS67566.1"/>
    <property type="molecule type" value="Genomic_DNA"/>
</dbReference>
<name>A0A485B4G7_KLUCR</name>
<dbReference type="GO" id="GO:0016887">
    <property type="term" value="F:ATP hydrolysis activity"/>
    <property type="evidence" value="ECO:0007669"/>
    <property type="project" value="InterPro"/>
</dbReference>
<reference evidence="3 4" key="1">
    <citation type="submission" date="2019-03" db="EMBL/GenBank/DDBJ databases">
        <authorList>
            <consortium name="Pathogen Informatics"/>
        </authorList>
    </citation>
    <scope>NUCLEOTIDE SEQUENCE [LARGE SCALE GENOMIC DNA]</scope>
    <source>
        <strain evidence="3 4">NCTC12993</strain>
    </source>
</reference>
<evidence type="ECO:0000313" key="4">
    <source>
        <dbReference type="Proteomes" id="UP000401081"/>
    </source>
</evidence>
<dbReference type="InterPro" id="IPR049945">
    <property type="entry name" value="AAA_22"/>
</dbReference>
<evidence type="ECO:0000259" key="2">
    <source>
        <dbReference type="Pfam" id="PF13401"/>
    </source>
</evidence>
<keyword evidence="4" id="KW-1185">Reference proteome</keyword>
<dbReference type="Gene3D" id="3.40.50.300">
    <property type="entry name" value="P-loop containing nucleotide triphosphate hydrolases"/>
    <property type="match status" value="1"/>
</dbReference>
<accession>A0A485B4G7</accession>
<dbReference type="SUPFAM" id="SSF52540">
    <property type="entry name" value="P-loop containing nucleoside triphosphate hydrolases"/>
    <property type="match status" value="1"/>
</dbReference>